<evidence type="ECO:0000313" key="2">
    <source>
        <dbReference type="Proteomes" id="UP001320420"/>
    </source>
</evidence>
<reference evidence="1 2" key="1">
    <citation type="submission" date="2024-02" db="EMBL/GenBank/DDBJ databases">
        <title>De novo assembly and annotation of 12 fungi associated with fruit tree decline syndrome in Ontario, Canada.</title>
        <authorList>
            <person name="Sulman M."/>
            <person name="Ellouze W."/>
            <person name="Ilyukhin E."/>
        </authorList>
    </citation>
    <scope>NUCLEOTIDE SEQUENCE [LARGE SCALE GENOMIC DNA]</scope>
    <source>
        <strain evidence="1 2">M11/M66-122</strain>
    </source>
</reference>
<organism evidence="1 2">
    <name type="scientific">Diatrype stigma</name>
    <dbReference type="NCBI Taxonomy" id="117547"/>
    <lineage>
        <taxon>Eukaryota</taxon>
        <taxon>Fungi</taxon>
        <taxon>Dikarya</taxon>
        <taxon>Ascomycota</taxon>
        <taxon>Pezizomycotina</taxon>
        <taxon>Sordariomycetes</taxon>
        <taxon>Xylariomycetidae</taxon>
        <taxon>Xylariales</taxon>
        <taxon>Diatrypaceae</taxon>
        <taxon>Diatrype</taxon>
    </lineage>
</organism>
<sequence>MSGCFVLKIGGHCINHDDNAPAELNKAEGTYGMKLDGFFRNVRDCNNNVDMIEDKKYSMDTLGQLGECFYPIYYLHTTTPDAIWDVDHSIADKLDVKFPRTGKYHLCPLRKQNEVAGVPPENATFTL</sequence>
<accession>A0AAN9UK74</accession>
<keyword evidence="2" id="KW-1185">Reference proteome</keyword>
<dbReference type="AlphaFoldDB" id="A0AAN9UK74"/>
<dbReference type="EMBL" id="JAKJXP020000082">
    <property type="protein sequence ID" value="KAK7748362.1"/>
    <property type="molecule type" value="Genomic_DNA"/>
</dbReference>
<comment type="caution">
    <text evidence="1">The sequence shown here is derived from an EMBL/GenBank/DDBJ whole genome shotgun (WGS) entry which is preliminary data.</text>
</comment>
<protein>
    <submittedName>
        <fullName evidence="1">Uncharacterized protein</fullName>
    </submittedName>
</protein>
<name>A0AAN9UK74_9PEZI</name>
<gene>
    <name evidence="1" type="ORF">SLS62_008625</name>
</gene>
<evidence type="ECO:0000313" key="1">
    <source>
        <dbReference type="EMBL" id="KAK7748362.1"/>
    </source>
</evidence>
<dbReference type="Proteomes" id="UP001320420">
    <property type="component" value="Unassembled WGS sequence"/>
</dbReference>
<proteinExistence type="predicted"/>